<keyword evidence="5" id="KW-1185">Reference proteome</keyword>
<accession>A0A2G5HQS0</accession>
<dbReference type="Proteomes" id="UP000230605">
    <property type="component" value="Chromosome 6"/>
</dbReference>
<dbReference type="PANTHER" id="PTHR42085:SF8">
    <property type="entry name" value="F-BOX DOMAIN-CONTAINING PROTEIN"/>
    <property type="match status" value="1"/>
</dbReference>
<dbReference type="PANTHER" id="PTHR42085">
    <property type="entry name" value="F-BOX DOMAIN-CONTAINING PROTEIN"/>
    <property type="match status" value="1"/>
</dbReference>
<name>A0A2G5HQS0_CERBT</name>
<evidence type="ECO:0000259" key="1">
    <source>
        <dbReference type="Pfam" id="PF20150"/>
    </source>
</evidence>
<reference evidence="2 4" key="1">
    <citation type="submission" date="2015-10" db="EMBL/GenBank/DDBJ databases">
        <title>The cercosporin biosynthetic gene cluster was horizontally transferred to several fungal lineages and shown to be expanded in Cercospora beticola based on microsynteny with recipient genomes.</title>
        <authorList>
            <person name="De Jonge R."/>
            <person name="Ebert M.K."/>
            <person name="Suttle J.C."/>
            <person name="Jurick Ii W.M."/>
            <person name="Secor G.A."/>
            <person name="Thomma B.P."/>
            <person name="Van De Peer Y."/>
            <person name="Bolton M.D."/>
        </authorList>
    </citation>
    <scope>NUCLEOTIDE SEQUENCE [LARGE SCALE GENOMIC DNA]</scope>
    <source>
        <strain evidence="2 4">09-40</strain>
    </source>
</reference>
<dbReference type="Proteomes" id="UP001302367">
    <property type="component" value="Chromosome 6"/>
</dbReference>
<feature type="domain" description="2EXR" evidence="1">
    <location>
        <begin position="88"/>
        <end position="190"/>
    </location>
</feature>
<evidence type="ECO:0000313" key="2">
    <source>
        <dbReference type="EMBL" id="PIA94582.1"/>
    </source>
</evidence>
<dbReference type="EMBL" id="LKMD01000104">
    <property type="protein sequence ID" value="PIA94582.1"/>
    <property type="molecule type" value="Genomic_DNA"/>
</dbReference>
<protein>
    <recommendedName>
        <fullName evidence="1">2EXR domain-containing protein</fullName>
    </recommendedName>
</protein>
<dbReference type="EMBL" id="CP134189">
    <property type="protein sequence ID" value="WPB04931.1"/>
    <property type="molecule type" value="Genomic_DNA"/>
</dbReference>
<reference evidence="3 5" key="2">
    <citation type="submission" date="2023-09" db="EMBL/GenBank/DDBJ databases">
        <title>Complete-Gapless Cercospora beticola genome.</title>
        <authorList>
            <person name="Wyatt N.A."/>
            <person name="Spanner R.E."/>
            <person name="Bolton M.D."/>
        </authorList>
    </citation>
    <scope>NUCLEOTIDE SEQUENCE [LARGE SCALE GENOMIC DNA]</scope>
    <source>
        <strain evidence="3">Cb09-40</strain>
    </source>
</reference>
<sequence>MSSTLLAADAAALRTSSRKRPHISYIEDEHFDEDGIDADETTQTEDIYDYEDEDDGTYGKKRTSKTKRAKVARAFAKPRKDKKVKPFRFLDLSAELRNRIYEFALVEPSELTLVARTKNYRRGIVRGAIDVAETSRHYGKKYRYRYYDCRIEGHDKDESEEPKNDERSLVPNLLAVNRQIREEASSYLYKQELILEDTNALHIFLACIGPSNRELLTDVTIRGWGVGRGTMKGYNFSALTMLQGCTNLQSLRFECSLDRYLDSASLARQIYRDGVFFLEAIGDAQGRYDAAVDVVQLGDWHFDPSKRNGWYGKNTGESAEVITQKRRSEFEAELRRLLARGARR</sequence>
<gene>
    <name evidence="2" type="ORF">CB0940_08357</name>
    <name evidence="3" type="ORF">RHO25_009579</name>
</gene>
<organism evidence="2 4">
    <name type="scientific">Cercospora beticola</name>
    <name type="common">Sugarbeet leaf spot fungus</name>
    <dbReference type="NCBI Taxonomy" id="122368"/>
    <lineage>
        <taxon>Eukaryota</taxon>
        <taxon>Fungi</taxon>
        <taxon>Dikarya</taxon>
        <taxon>Ascomycota</taxon>
        <taxon>Pezizomycotina</taxon>
        <taxon>Dothideomycetes</taxon>
        <taxon>Dothideomycetidae</taxon>
        <taxon>Mycosphaerellales</taxon>
        <taxon>Mycosphaerellaceae</taxon>
        <taxon>Cercospora</taxon>
    </lineage>
</organism>
<dbReference type="InterPro" id="IPR045518">
    <property type="entry name" value="2EXR"/>
</dbReference>
<evidence type="ECO:0000313" key="5">
    <source>
        <dbReference type="Proteomes" id="UP001302367"/>
    </source>
</evidence>
<dbReference type="AlphaFoldDB" id="A0A2G5HQS0"/>
<evidence type="ECO:0000313" key="4">
    <source>
        <dbReference type="Proteomes" id="UP000230605"/>
    </source>
</evidence>
<dbReference type="Pfam" id="PF20150">
    <property type="entry name" value="2EXR"/>
    <property type="match status" value="1"/>
</dbReference>
<proteinExistence type="predicted"/>
<dbReference type="OrthoDB" id="5397846at2759"/>
<evidence type="ECO:0000313" key="3">
    <source>
        <dbReference type="EMBL" id="WPB04931.1"/>
    </source>
</evidence>
<dbReference type="InterPro" id="IPR038883">
    <property type="entry name" value="AN11006-like"/>
</dbReference>